<evidence type="ECO:0000313" key="5">
    <source>
        <dbReference type="Proteomes" id="UP000323000"/>
    </source>
</evidence>
<proteinExistence type="predicted"/>
<dbReference type="InterPro" id="IPR011009">
    <property type="entry name" value="Kinase-like_dom_sf"/>
</dbReference>
<dbReference type="SUPFAM" id="SSF56112">
    <property type="entry name" value="Protein kinase-like (PK-like)"/>
    <property type="match status" value="1"/>
</dbReference>
<dbReference type="Gene3D" id="1.10.510.10">
    <property type="entry name" value="Transferase(Phosphotransferase) domain 1"/>
    <property type="match status" value="1"/>
</dbReference>
<dbReference type="PANTHER" id="PTHR24055">
    <property type="entry name" value="MITOGEN-ACTIVATED PROTEIN KINASE"/>
    <property type="match status" value="1"/>
</dbReference>
<sequence length="171" mass="20404">MLKEKFHYSWEECLNLEEINSLRILRHLNIMSLKKVIRERDNTLFFVFEFMGGNLLRLMRSRAKPFSESEVRYWCFQVFQDLHYMHGKGYFHRDLKPENLLVSRGLIKIGDTGSAKEINSSQPFTNYVTIRWYRASEVILGLEDYSFKVDMWAIGSYHGRVVYVQTSVSWK</sequence>
<keyword evidence="5" id="KW-1185">Reference proteome</keyword>
<dbReference type="Proteomes" id="UP000323000">
    <property type="component" value="Chromosome 1"/>
</dbReference>
<dbReference type="InterPro" id="IPR050117">
    <property type="entry name" value="MAPK"/>
</dbReference>
<evidence type="ECO:0000259" key="3">
    <source>
        <dbReference type="PROSITE" id="PS50011"/>
    </source>
</evidence>
<keyword evidence="2" id="KW-0067">ATP-binding</keyword>
<dbReference type="PROSITE" id="PS50011">
    <property type="entry name" value="PROTEIN_KINASE_DOM"/>
    <property type="match status" value="1"/>
</dbReference>
<dbReference type="GO" id="GO:0004672">
    <property type="term" value="F:protein kinase activity"/>
    <property type="evidence" value="ECO:0007669"/>
    <property type="project" value="InterPro"/>
</dbReference>
<protein>
    <recommendedName>
        <fullName evidence="3">Protein kinase domain-containing protein</fullName>
    </recommendedName>
</protein>
<dbReference type="AlphaFoldDB" id="A0A5C7IRJ3"/>
<dbReference type="PROSITE" id="PS00108">
    <property type="entry name" value="PROTEIN_KINASE_ST"/>
    <property type="match status" value="1"/>
</dbReference>
<keyword evidence="1" id="KW-0547">Nucleotide-binding</keyword>
<organism evidence="4 5">
    <name type="scientific">Acer yangbiense</name>
    <dbReference type="NCBI Taxonomy" id="1000413"/>
    <lineage>
        <taxon>Eukaryota</taxon>
        <taxon>Viridiplantae</taxon>
        <taxon>Streptophyta</taxon>
        <taxon>Embryophyta</taxon>
        <taxon>Tracheophyta</taxon>
        <taxon>Spermatophyta</taxon>
        <taxon>Magnoliopsida</taxon>
        <taxon>eudicotyledons</taxon>
        <taxon>Gunneridae</taxon>
        <taxon>Pentapetalae</taxon>
        <taxon>rosids</taxon>
        <taxon>malvids</taxon>
        <taxon>Sapindales</taxon>
        <taxon>Sapindaceae</taxon>
        <taxon>Hippocastanoideae</taxon>
        <taxon>Acereae</taxon>
        <taxon>Acer</taxon>
    </lineage>
</organism>
<evidence type="ECO:0000256" key="1">
    <source>
        <dbReference type="ARBA" id="ARBA00022741"/>
    </source>
</evidence>
<gene>
    <name evidence="4" type="ORF">EZV62_000278</name>
</gene>
<comment type="caution">
    <text evidence="4">The sequence shown here is derived from an EMBL/GenBank/DDBJ whole genome shotgun (WGS) entry which is preliminary data.</text>
</comment>
<dbReference type="EMBL" id="VAHF01000001">
    <property type="protein sequence ID" value="TXG71699.1"/>
    <property type="molecule type" value="Genomic_DNA"/>
</dbReference>
<dbReference type="SMART" id="SM00220">
    <property type="entry name" value="S_TKc"/>
    <property type="match status" value="1"/>
</dbReference>
<reference evidence="5" key="1">
    <citation type="journal article" date="2019" name="Gigascience">
        <title>De novo genome assembly of the endangered Acer yangbiense, a plant species with extremely small populations endemic to Yunnan Province, China.</title>
        <authorList>
            <person name="Yang J."/>
            <person name="Wariss H.M."/>
            <person name="Tao L."/>
            <person name="Zhang R."/>
            <person name="Yun Q."/>
            <person name="Hollingsworth P."/>
            <person name="Dao Z."/>
            <person name="Luo G."/>
            <person name="Guo H."/>
            <person name="Ma Y."/>
            <person name="Sun W."/>
        </authorList>
    </citation>
    <scope>NUCLEOTIDE SEQUENCE [LARGE SCALE GENOMIC DNA]</scope>
    <source>
        <strain evidence="5">cv. Malutang</strain>
    </source>
</reference>
<dbReference type="InterPro" id="IPR000719">
    <property type="entry name" value="Prot_kinase_dom"/>
</dbReference>
<accession>A0A5C7IRJ3</accession>
<dbReference type="GO" id="GO:0005524">
    <property type="term" value="F:ATP binding"/>
    <property type="evidence" value="ECO:0007669"/>
    <property type="project" value="UniProtKB-KW"/>
</dbReference>
<evidence type="ECO:0000256" key="2">
    <source>
        <dbReference type="ARBA" id="ARBA00022840"/>
    </source>
</evidence>
<name>A0A5C7IRJ3_9ROSI</name>
<evidence type="ECO:0000313" key="4">
    <source>
        <dbReference type="EMBL" id="TXG71699.1"/>
    </source>
</evidence>
<feature type="domain" description="Protein kinase" evidence="3">
    <location>
        <begin position="1"/>
        <end position="171"/>
    </location>
</feature>
<dbReference type="Gene3D" id="3.30.200.20">
    <property type="entry name" value="Phosphorylase Kinase, domain 1"/>
    <property type="match status" value="1"/>
</dbReference>
<dbReference type="InterPro" id="IPR008271">
    <property type="entry name" value="Ser/Thr_kinase_AS"/>
</dbReference>
<dbReference type="OrthoDB" id="2158884at2759"/>
<dbReference type="Pfam" id="PF00069">
    <property type="entry name" value="Pkinase"/>
    <property type="match status" value="1"/>
</dbReference>